<dbReference type="EMBL" id="LXQA010435329">
    <property type="protein sequence ID" value="MCI51658.1"/>
    <property type="molecule type" value="Genomic_DNA"/>
</dbReference>
<keyword evidence="3" id="KW-1185">Reference proteome</keyword>
<protein>
    <submittedName>
        <fullName evidence="2">Uncharacterized protein</fullName>
    </submittedName>
</protein>
<sequence length="72" mass="8159">DASGSGKDKTEVIMKEKEKRKRVDSTGTQKIRPLRKMVLQEEDDDDTDEEPLTSKRKISEPKAKEVNVEADA</sequence>
<dbReference type="Proteomes" id="UP000265520">
    <property type="component" value="Unassembled WGS sequence"/>
</dbReference>
<feature type="compositionally biased region" description="Acidic residues" evidence="1">
    <location>
        <begin position="40"/>
        <end position="51"/>
    </location>
</feature>
<feature type="compositionally biased region" description="Basic and acidic residues" evidence="1">
    <location>
        <begin position="57"/>
        <end position="72"/>
    </location>
</feature>
<name>A0A392SS18_9FABA</name>
<feature type="compositionally biased region" description="Basic and acidic residues" evidence="1">
    <location>
        <begin position="1"/>
        <end position="24"/>
    </location>
</feature>
<feature type="non-terminal residue" evidence="2">
    <location>
        <position position="1"/>
    </location>
</feature>
<evidence type="ECO:0000256" key="1">
    <source>
        <dbReference type="SAM" id="MobiDB-lite"/>
    </source>
</evidence>
<feature type="region of interest" description="Disordered" evidence="1">
    <location>
        <begin position="1"/>
        <end position="72"/>
    </location>
</feature>
<evidence type="ECO:0000313" key="3">
    <source>
        <dbReference type="Proteomes" id="UP000265520"/>
    </source>
</evidence>
<comment type="caution">
    <text evidence="2">The sequence shown here is derived from an EMBL/GenBank/DDBJ whole genome shotgun (WGS) entry which is preliminary data.</text>
</comment>
<reference evidence="2 3" key="1">
    <citation type="journal article" date="2018" name="Front. Plant Sci.">
        <title>Red Clover (Trifolium pratense) and Zigzag Clover (T. medium) - A Picture of Genomic Similarities and Differences.</title>
        <authorList>
            <person name="Dluhosova J."/>
            <person name="Istvanek J."/>
            <person name="Nedelnik J."/>
            <person name="Repkova J."/>
        </authorList>
    </citation>
    <scope>NUCLEOTIDE SEQUENCE [LARGE SCALE GENOMIC DNA]</scope>
    <source>
        <strain evidence="3">cv. 10/8</strain>
        <tissue evidence="2">Leaf</tissue>
    </source>
</reference>
<dbReference type="AlphaFoldDB" id="A0A392SS18"/>
<feature type="non-terminal residue" evidence="2">
    <location>
        <position position="72"/>
    </location>
</feature>
<proteinExistence type="predicted"/>
<evidence type="ECO:0000313" key="2">
    <source>
        <dbReference type="EMBL" id="MCI51658.1"/>
    </source>
</evidence>
<organism evidence="2 3">
    <name type="scientific">Trifolium medium</name>
    <dbReference type="NCBI Taxonomy" id="97028"/>
    <lineage>
        <taxon>Eukaryota</taxon>
        <taxon>Viridiplantae</taxon>
        <taxon>Streptophyta</taxon>
        <taxon>Embryophyta</taxon>
        <taxon>Tracheophyta</taxon>
        <taxon>Spermatophyta</taxon>
        <taxon>Magnoliopsida</taxon>
        <taxon>eudicotyledons</taxon>
        <taxon>Gunneridae</taxon>
        <taxon>Pentapetalae</taxon>
        <taxon>rosids</taxon>
        <taxon>fabids</taxon>
        <taxon>Fabales</taxon>
        <taxon>Fabaceae</taxon>
        <taxon>Papilionoideae</taxon>
        <taxon>50 kb inversion clade</taxon>
        <taxon>NPAAA clade</taxon>
        <taxon>Hologalegina</taxon>
        <taxon>IRL clade</taxon>
        <taxon>Trifolieae</taxon>
        <taxon>Trifolium</taxon>
    </lineage>
</organism>
<accession>A0A392SS18</accession>